<evidence type="ECO:0000313" key="5">
    <source>
        <dbReference type="EMBL" id="CAH4038637.1"/>
    </source>
</evidence>
<sequence length="380" mass="40938">MSKLCRQVSIESPGPALRECVFSFDVPVPDVPMYGARIRVVYAGACYRAHRTRSASVCSTSSVSSIGSLSGELEGFGLHSTTPSHIGFRDGALFPGYEVAGIVDAIGKAAETDGICEGARIVLYPYEGVPHGYADFIVVPDFKCLVPVPDSLPLSVAAMLPTGALLATNTVYTAIDSLNKIIEGPNRKDKVTVLIVGTGGLALWALRIASHFFKQSPHHSKMNISVATIKDEGFVLAKESEEVKVVQWSEDLYERQLIERTTDACGGPVDIVLNFGTTSRSLHRSLQCLAPGGLVLVTEDVGEKLLPKFAKKAEDMNVSIVVVPNGTIEQLRELVQLVANGEIEPPPHSVFPADEAQEVVRKLCNSEIQGRAILKFHDVD</sequence>
<dbReference type="EMBL" id="CALOZG010000087">
    <property type="protein sequence ID" value="CAH4038637.1"/>
    <property type="molecule type" value="Genomic_DNA"/>
</dbReference>
<dbReference type="SMART" id="SM00829">
    <property type="entry name" value="PKS_ER"/>
    <property type="match status" value="1"/>
</dbReference>
<dbReference type="Pfam" id="PF13602">
    <property type="entry name" value="ADH_zinc_N_2"/>
    <property type="match status" value="1"/>
</dbReference>
<keyword evidence="1" id="KW-0479">Metal-binding</keyword>
<dbReference type="Proteomes" id="UP001152562">
    <property type="component" value="Unassembled WGS sequence"/>
</dbReference>
<dbReference type="InterPro" id="IPR020843">
    <property type="entry name" value="ER"/>
</dbReference>
<keyword evidence="3" id="KW-0560">Oxidoreductase</keyword>
<dbReference type="InterPro" id="IPR050129">
    <property type="entry name" value="Zn_alcohol_dh"/>
</dbReference>
<feature type="domain" description="Enoyl reductase (ER)" evidence="4">
    <location>
        <begin position="14"/>
        <end position="374"/>
    </location>
</feature>
<keyword evidence="2" id="KW-0862">Zinc</keyword>
<dbReference type="SUPFAM" id="SSF50129">
    <property type="entry name" value="GroES-like"/>
    <property type="match status" value="1"/>
</dbReference>
<dbReference type="PANTHER" id="PTHR43401:SF2">
    <property type="entry name" value="L-THREONINE 3-DEHYDROGENASE"/>
    <property type="match status" value="1"/>
</dbReference>
<dbReference type="GO" id="GO:0016491">
    <property type="term" value="F:oxidoreductase activity"/>
    <property type="evidence" value="ECO:0007669"/>
    <property type="project" value="UniProtKB-KW"/>
</dbReference>
<comment type="caution">
    <text evidence="5">The sequence shown here is derived from an EMBL/GenBank/DDBJ whole genome shotgun (WGS) entry which is preliminary data.</text>
</comment>
<dbReference type="InterPro" id="IPR036291">
    <property type="entry name" value="NAD(P)-bd_dom_sf"/>
</dbReference>
<dbReference type="FunFam" id="3.40.50.720:FF:000405">
    <property type="entry name" value="Uncharacterized protein, isoform A"/>
    <property type="match status" value="1"/>
</dbReference>
<dbReference type="Gene3D" id="3.90.180.10">
    <property type="entry name" value="Medium-chain alcohol dehydrogenases, catalytic domain"/>
    <property type="match status" value="1"/>
</dbReference>
<accession>A0A9P0XH43</accession>
<organism evidence="5 6">
    <name type="scientific">Pieris brassicae</name>
    <name type="common">White butterfly</name>
    <name type="synonym">Large white butterfly</name>
    <dbReference type="NCBI Taxonomy" id="7116"/>
    <lineage>
        <taxon>Eukaryota</taxon>
        <taxon>Metazoa</taxon>
        <taxon>Ecdysozoa</taxon>
        <taxon>Arthropoda</taxon>
        <taxon>Hexapoda</taxon>
        <taxon>Insecta</taxon>
        <taxon>Pterygota</taxon>
        <taxon>Neoptera</taxon>
        <taxon>Endopterygota</taxon>
        <taxon>Lepidoptera</taxon>
        <taxon>Glossata</taxon>
        <taxon>Ditrysia</taxon>
        <taxon>Papilionoidea</taxon>
        <taxon>Pieridae</taxon>
        <taxon>Pierinae</taxon>
        <taxon>Pieris</taxon>
    </lineage>
</organism>
<protein>
    <recommendedName>
        <fullName evidence="4">Enoyl reductase (ER) domain-containing protein</fullName>
    </recommendedName>
</protein>
<gene>
    <name evidence="5" type="ORF">PIBRA_LOCUS14167</name>
</gene>
<dbReference type="GO" id="GO:0046872">
    <property type="term" value="F:metal ion binding"/>
    <property type="evidence" value="ECO:0007669"/>
    <property type="project" value="UniProtKB-KW"/>
</dbReference>
<name>A0A9P0XH43_PIEBR</name>
<reference evidence="5" key="1">
    <citation type="submission" date="2022-05" db="EMBL/GenBank/DDBJ databases">
        <authorList>
            <person name="Okamura Y."/>
        </authorList>
    </citation>
    <scope>NUCLEOTIDE SEQUENCE</scope>
</reference>
<evidence type="ECO:0000256" key="1">
    <source>
        <dbReference type="ARBA" id="ARBA00022723"/>
    </source>
</evidence>
<evidence type="ECO:0000313" key="6">
    <source>
        <dbReference type="Proteomes" id="UP001152562"/>
    </source>
</evidence>
<keyword evidence="6" id="KW-1185">Reference proteome</keyword>
<dbReference type="PANTHER" id="PTHR43401">
    <property type="entry name" value="L-THREONINE 3-DEHYDROGENASE"/>
    <property type="match status" value="1"/>
</dbReference>
<dbReference type="InterPro" id="IPR011032">
    <property type="entry name" value="GroES-like_sf"/>
</dbReference>
<dbReference type="AlphaFoldDB" id="A0A9P0XH43"/>
<evidence type="ECO:0000259" key="4">
    <source>
        <dbReference type="SMART" id="SM00829"/>
    </source>
</evidence>
<evidence type="ECO:0000256" key="3">
    <source>
        <dbReference type="ARBA" id="ARBA00023002"/>
    </source>
</evidence>
<dbReference type="SUPFAM" id="SSF51735">
    <property type="entry name" value="NAD(P)-binding Rossmann-fold domains"/>
    <property type="match status" value="1"/>
</dbReference>
<proteinExistence type="predicted"/>
<evidence type="ECO:0000256" key="2">
    <source>
        <dbReference type="ARBA" id="ARBA00022833"/>
    </source>
</evidence>